<keyword evidence="2" id="KW-1003">Cell membrane</keyword>
<dbReference type="Proteomes" id="UP001108240">
    <property type="component" value="Unplaced"/>
</dbReference>
<keyword evidence="9" id="KW-0325">Glycoprotein</keyword>
<keyword evidence="5" id="KW-0297">G-protein coupled receptor</keyword>
<evidence type="ECO:0000256" key="1">
    <source>
        <dbReference type="ARBA" id="ARBA00004651"/>
    </source>
</evidence>
<evidence type="ECO:0000259" key="14">
    <source>
        <dbReference type="PROSITE" id="PS50262"/>
    </source>
</evidence>
<keyword evidence="4 13" id="KW-1133">Transmembrane helix</keyword>
<feature type="transmembrane region" description="Helical" evidence="13">
    <location>
        <begin position="107"/>
        <end position="128"/>
    </location>
</feature>
<evidence type="ECO:0000313" key="16">
    <source>
        <dbReference type="Proteomes" id="UP001108240"/>
    </source>
</evidence>
<evidence type="ECO:0000256" key="3">
    <source>
        <dbReference type="ARBA" id="ARBA00022692"/>
    </source>
</evidence>
<evidence type="ECO:0000256" key="5">
    <source>
        <dbReference type="ARBA" id="ARBA00023040"/>
    </source>
</evidence>
<dbReference type="FunFam" id="1.20.1070.10:FF:000040">
    <property type="entry name" value="Coagulation factor 2 (thrombin) receptor"/>
    <property type="match status" value="1"/>
</dbReference>
<dbReference type="Pfam" id="PF00001">
    <property type="entry name" value="7tm_1"/>
    <property type="match status" value="1"/>
</dbReference>
<dbReference type="OMA" id="RVIPVIY"/>
<sequence length="394" mass="44187">MKSRRSETKPLNERDTWLESSGAFIMPQLTASTPSGRQKDRKVKPNSTDIVRPRTFQGHAIPVNVPPPPNRATDPQTPVLPSALDFEVKLQSNNTANYLQGPLSNRFIPAVYIIAAIVGIPSNSAILVSVGAKVRVISSAIMYCSLAASDLLLLCSLLLKAHYHLSGNNWIFGETACRITTACFYGNLYCSAFTLACISIKRYLAVVHPFLFKSLPKRSFSIWSCLTVWIIFIIATVPEFLVQQSYRIADLGVITCHDVLPANLDYYQWLIYYNIGLTCVGFFLPLVVTVACYTSIVWHLNRSHRDWALYVRASTFNFIIFVLCFGPSSCLHFVHYVLLSVDSTESFYIYFSVAVCLCCLHSALDPYLFLLMSRTVGSKRYFLTFKGRTLSISS</sequence>
<dbReference type="GO" id="GO:0007596">
    <property type="term" value="P:blood coagulation"/>
    <property type="evidence" value="ECO:0007669"/>
    <property type="project" value="InterPro"/>
</dbReference>
<evidence type="ECO:0000256" key="9">
    <source>
        <dbReference type="ARBA" id="ARBA00023180"/>
    </source>
</evidence>
<feature type="transmembrane region" description="Helical" evidence="13">
    <location>
        <begin position="179"/>
        <end position="200"/>
    </location>
</feature>
<dbReference type="InterPro" id="IPR003943">
    <property type="entry name" value="Prot_act_rcpt_3"/>
</dbReference>
<dbReference type="InterPro" id="IPR003912">
    <property type="entry name" value="Protea_act_rcpt"/>
</dbReference>
<accession>A0A9J7Z3A8</accession>
<dbReference type="Ensembl" id="ENSCCRT00000204798.1">
    <property type="protein sequence ID" value="ENSCCRP00000123865.1"/>
    <property type="gene ID" value="ENSCCRG00000029964.2"/>
</dbReference>
<dbReference type="PANTHER" id="PTHR24232:SF0">
    <property type="entry name" value="PROTEINASE-ACTIVATED RECEPTOR 3"/>
    <property type="match status" value="1"/>
</dbReference>
<evidence type="ECO:0000256" key="13">
    <source>
        <dbReference type="SAM" id="Phobius"/>
    </source>
</evidence>
<evidence type="ECO:0000256" key="7">
    <source>
        <dbReference type="ARBA" id="ARBA00023157"/>
    </source>
</evidence>
<proteinExistence type="predicted"/>
<evidence type="ECO:0000256" key="4">
    <source>
        <dbReference type="ARBA" id="ARBA00022989"/>
    </source>
</evidence>
<feature type="transmembrane region" description="Helical" evidence="13">
    <location>
        <begin position="220"/>
        <end position="241"/>
    </location>
</feature>
<evidence type="ECO:0000256" key="2">
    <source>
        <dbReference type="ARBA" id="ARBA00022475"/>
    </source>
</evidence>
<dbReference type="PROSITE" id="PS50262">
    <property type="entry name" value="G_PROTEIN_RECEP_F1_2"/>
    <property type="match status" value="1"/>
</dbReference>
<protein>
    <recommendedName>
        <fullName evidence="14">G-protein coupled receptors family 1 profile domain-containing protein</fullName>
    </recommendedName>
</protein>
<feature type="disulfide bond" evidence="11">
    <location>
        <begin position="177"/>
        <end position="256"/>
    </location>
</feature>
<dbReference type="PRINTS" id="PR00237">
    <property type="entry name" value="GPCRRHODOPSN"/>
</dbReference>
<dbReference type="PRINTS" id="PR01429">
    <property type="entry name" value="PROTEASEAR3"/>
</dbReference>
<evidence type="ECO:0000313" key="15">
    <source>
        <dbReference type="Ensembl" id="ENSCCRP00000123865.1"/>
    </source>
</evidence>
<dbReference type="InterPro" id="IPR000276">
    <property type="entry name" value="GPCR_Rhodpsn"/>
</dbReference>
<evidence type="ECO:0000256" key="11">
    <source>
        <dbReference type="PIRSR" id="PIRSR603912-52"/>
    </source>
</evidence>
<reference evidence="15" key="1">
    <citation type="submission" date="2025-08" db="UniProtKB">
        <authorList>
            <consortium name="Ensembl"/>
        </authorList>
    </citation>
    <scope>IDENTIFICATION</scope>
</reference>
<keyword evidence="16" id="KW-1185">Reference proteome</keyword>
<evidence type="ECO:0000256" key="6">
    <source>
        <dbReference type="ARBA" id="ARBA00023136"/>
    </source>
</evidence>
<feature type="domain" description="G-protein coupled receptors family 1 profile" evidence="14">
    <location>
        <begin position="122"/>
        <end position="369"/>
    </location>
</feature>
<dbReference type="AlphaFoldDB" id="A0A9J7Z3A8"/>
<dbReference type="PANTHER" id="PTHR24232">
    <property type="entry name" value="G-PROTEIN COUPLED RECEPTOR"/>
    <property type="match status" value="1"/>
</dbReference>
<dbReference type="GO" id="GO:0035025">
    <property type="term" value="P:positive regulation of Rho protein signal transduction"/>
    <property type="evidence" value="ECO:0007669"/>
    <property type="project" value="TreeGrafter"/>
</dbReference>
<feature type="transmembrane region" description="Helical" evidence="13">
    <location>
        <begin position="309"/>
        <end position="335"/>
    </location>
</feature>
<keyword evidence="10" id="KW-0807">Transducer</keyword>
<evidence type="ECO:0000256" key="8">
    <source>
        <dbReference type="ARBA" id="ARBA00023170"/>
    </source>
</evidence>
<organism evidence="15 16">
    <name type="scientific">Cyprinus carpio carpio</name>
    <dbReference type="NCBI Taxonomy" id="630221"/>
    <lineage>
        <taxon>Eukaryota</taxon>
        <taxon>Metazoa</taxon>
        <taxon>Chordata</taxon>
        <taxon>Craniata</taxon>
        <taxon>Vertebrata</taxon>
        <taxon>Euteleostomi</taxon>
        <taxon>Actinopterygii</taxon>
        <taxon>Neopterygii</taxon>
        <taxon>Teleostei</taxon>
        <taxon>Ostariophysi</taxon>
        <taxon>Cypriniformes</taxon>
        <taxon>Cyprinidae</taxon>
        <taxon>Cyprininae</taxon>
        <taxon>Cyprinus</taxon>
    </lineage>
</organism>
<dbReference type="GO" id="GO:0007200">
    <property type="term" value="P:phospholipase C-activating G protein-coupled receptor signaling pathway"/>
    <property type="evidence" value="ECO:0007669"/>
    <property type="project" value="TreeGrafter"/>
</dbReference>
<keyword evidence="7 11" id="KW-1015">Disulfide bond</keyword>
<dbReference type="GO" id="GO:0005886">
    <property type="term" value="C:plasma membrane"/>
    <property type="evidence" value="ECO:0007669"/>
    <property type="project" value="UniProtKB-SubCell"/>
</dbReference>
<feature type="transmembrane region" description="Helical" evidence="13">
    <location>
        <begin position="140"/>
        <end position="159"/>
    </location>
</feature>
<keyword evidence="6 13" id="KW-0472">Membrane</keyword>
<comment type="subcellular location">
    <subcellularLocation>
        <location evidence="1">Cell membrane</location>
        <topology evidence="1">Multi-pass membrane protein</topology>
    </subcellularLocation>
</comment>
<dbReference type="GeneTree" id="ENSGT01050000244840"/>
<dbReference type="PRINTS" id="PR01428">
    <property type="entry name" value="PROTEASEAR"/>
</dbReference>
<dbReference type="Gene3D" id="1.20.1070.10">
    <property type="entry name" value="Rhodopsin 7-helix transmembrane proteins"/>
    <property type="match status" value="1"/>
</dbReference>
<evidence type="ECO:0000256" key="12">
    <source>
        <dbReference type="SAM" id="MobiDB-lite"/>
    </source>
</evidence>
<dbReference type="GO" id="GO:0015057">
    <property type="term" value="F:thrombin-activated receptor activity"/>
    <property type="evidence" value="ECO:0007669"/>
    <property type="project" value="InterPro"/>
</dbReference>
<dbReference type="InterPro" id="IPR017452">
    <property type="entry name" value="GPCR_Rhodpsn_7TM"/>
</dbReference>
<feature type="transmembrane region" description="Helical" evidence="13">
    <location>
        <begin position="347"/>
        <end position="370"/>
    </location>
</feature>
<dbReference type="SUPFAM" id="SSF81321">
    <property type="entry name" value="Family A G protein-coupled receptor-like"/>
    <property type="match status" value="1"/>
</dbReference>
<evidence type="ECO:0000256" key="10">
    <source>
        <dbReference type="ARBA" id="ARBA00023224"/>
    </source>
</evidence>
<keyword evidence="3 13" id="KW-0812">Transmembrane</keyword>
<reference evidence="15" key="2">
    <citation type="submission" date="2025-09" db="UniProtKB">
        <authorList>
            <consortium name="Ensembl"/>
        </authorList>
    </citation>
    <scope>IDENTIFICATION</scope>
</reference>
<keyword evidence="8" id="KW-0675">Receptor</keyword>
<feature type="region of interest" description="Disordered" evidence="12">
    <location>
        <begin position="22"/>
        <end position="48"/>
    </location>
</feature>
<name>A0A9J7Z3A8_CYPCA</name>
<feature type="transmembrane region" description="Helical" evidence="13">
    <location>
        <begin position="271"/>
        <end position="297"/>
    </location>
</feature>